<dbReference type="Proteomes" id="UP000004947">
    <property type="component" value="Unassembled WGS sequence"/>
</dbReference>
<evidence type="ECO:0000313" key="2">
    <source>
        <dbReference type="Proteomes" id="UP000004947"/>
    </source>
</evidence>
<gene>
    <name evidence="1" type="ORF">LNTAR_23174</name>
</gene>
<dbReference type="OrthoDB" id="9763616at2"/>
<proteinExistence type="predicted"/>
<sequence length="58" mass="6694">MKRESAEECLNFFDVPQDPTRRTRKGIYGSPIFGTEGKRVQVILLDRGYYNIDSPAQE</sequence>
<evidence type="ECO:0000313" key="1">
    <source>
        <dbReference type="EMBL" id="EDM29343.1"/>
    </source>
</evidence>
<dbReference type="AlphaFoldDB" id="A6DGM6"/>
<dbReference type="EMBL" id="ABCK01000002">
    <property type="protein sequence ID" value="EDM29343.1"/>
    <property type="molecule type" value="Genomic_DNA"/>
</dbReference>
<dbReference type="RefSeq" id="WP_007277063.1">
    <property type="nucleotide sequence ID" value="NZ_ABCK01000002.1"/>
</dbReference>
<reference evidence="1 2" key="1">
    <citation type="journal article" date="2010" name="J. Bacteriol.">
        <title>Genome sequence of Lentisphaera araneosa HTCC2155T, the type species of the order Lentisphaerales in the phylum Lentisphaerae.</title>
        <authorList>
            <person name="Thrash J.C."/>
            <person name="Cho J.C."/>
            <person name="Vergin K.L."/>
            <person name="Morris R.M."/>
            <person name="Giovannoni S.J."/>
        </authorList>
    </citation>
    <scope>NUCLEOTIDE SEQUENCE [LARGE SCALE GENOMIC DNA]</scope>
    <source>
        <strain evidence="1 2">HTCC2155</strain>
    </source>
</reference>
<protein>
    <submittedName>
        <fullName evidence="1">Uncharacterized protein</fullName>
    </submittedName>
</protein>
<organism evidence="1 2">
    <name type="scientific">Lentisphaera araneosa HTCC2155</name>
    <dbReference type="NCBI Taxonomy" id="313628"/>
    <lineage>
        <taxon>Bacteria</taxon>
        <taxon>Pseudomonadati</taxon>
        <taxon>Lentisphaerota</taxon>
        <taxon>Lentisphaeria</taxon>
        <taxon>Lentisphaerales</taxon>
        <taxon>Lentisphaeraceae</taxon>
        <taxon>Lentisphaera</taxon>
    </lineage>
</organism>
<dbReference type="eggNOG" id="COG3540">
    <property type="taxonomic scope" value="Bacteria"/>
</dbReference>
<accession>A6DGM6</accession>
<comment type="caution">
    <text evidence="1">The sequence shown here is derived from an EMBL/GenBank/DDBJ whole genome shotgun (WGS) entry which is preliminary data.</text>
</comment>
<keyword evidence="2" id="KW-1185">Reference proteome</keyword>
<name>A6DGM6_9BACT</name>